<sequence>MELSPSGGAANCADSQEFPSILWSPKVHYRVHKSPPLLPILSQINSIHTISSYISKIHFNIVHPPTPWSFQWSLSVFPTNIPYASIPSYLSNIHFYIVHPPTTWSSQWSLSFWLSHQYPIFIPLLPHSCYMPCPPRPS</sequence>
<evidence type="ECO:0000313" key="1">
    <source>
        <dbReference type="EMBL" id="PNF43392.1"/>
    </source>
</evidence>
<protein>
    <submittedName>
        <fullName evidence="1">Uncharacterized protein</fullName>
    </submittedName>
</protein>
<dbReference type="Proteomes" id="UP000235965">
    <property type="component" value="Unassembled WGS sequence"/>
</dbReference>
<dbReference type="EMBL" id="NEVH01000610">
    <property type="protein sequence ID" value="PNF43392.1"/>
    <property type="molecule type" value="Genomic_DNA"/>
</dbReference>
<accession>A0A2J7RRD6</accession>
<name>A0A2J7RRD6_9NEOP</name>
<dbReference type="InParanoid" id="A0A2J7RRD6"/>
<dbReference type="STRING" id="105785.A0A2J7RRD6"/>
<gene>
    <name evidence="1" type="ORF">B7P43_G13912</name>
</gene>
<proteinExistence type="predicted"/>
<reference evidence="1 2" key="1">
    <citation type="submission" date="2017-12" db="EMBL/GenBank/DDBJ databases">
        <title>Hemimetabolous genomes reveal molecular basis of termite eusociality.</title>
        <authorList>
            <person name="Harrison M.C."/>
            <person name="Jongepier E."/>
            <person name="Robertson H.M."/>
            <person name="Arning N."/>
            <person name="Bitard-Feildel T."/>
            <person name="Chao H."/>
            <person name="Childers C.P."/>
            <person name="Dinh H."/>
            <person name="Doddapaneni H."/>
            <person name="Dugan S."/>
            <person name="Gowin J."/>
            <person name="Greiner C."/>
            <person name="Han Y."/>
            <person name="Hu H."/>
            <person name="Hughes D.S.T."/>
            <person name="Huylmans A.-K."/>
            <person name="Kemena C."/>
            <person name="Kremer L.P.M."/>
            <person name="Lee S.L."/>
            <person name="Lopez-Ezquerra A."/>
            <person name="Mallet L."/>
            <person name="Monroy-Kuhn J.M."/>
            <person name="Moser A."/>
            <person name="Murali S.C."/>
            <person name="Muzny D.M."/>
            <person name="Otani S."/>
            <person name="Piulachs M.-D."/>
            <person name="Poelchau M."/>
            <person name="Qu J."/>
            <person name="Schaub F."/>
            <person name="Wada-Katsumata A."/>
            <person name="Worley K.C."/>
            <person name="Xie Q."/>
            <person name="Ylla G."/>
            <person name="Poulsen M."/>
            <person name="Gibbs R.A."/>
            <person name="Schal C."/>
            <person name="Richards S."/>
            <person name="Belles X."/>
            <person name="Korb J."/>
            <person name="Bornberg-Bauer E."/>
        </authorList>
    </citation>
    <scope>NUCLEOTIDE SEQUENCE [LARGE SCALE GENOMIC DNA]</scope>
    <source>
        <tissue evidence="1">Whole body</tissue>
    </source>
</reference>
<dbReference type="AlphaFoldDB" id="A0A2J7RRD6"/>
<evidence type="ECO:0000313" key="2">
    <source>
        <dbReference type="Proteomes" id="UP000235965"/>
    </source>
</evidence>
<keyword evidence="2" id="KW-1185">Reference proteome</keyword>
<comment type="caution">
    <text evidence="1">The sequence shown here is derived from an EMBL/GenBank/DDBJ whole genome shotgun (WGS) entry which is preliminary data.</text>
</comment>
<organism evidence="1 2">
    <name type="scientific">Cryptotermes secundus</name>
    <dbReference type="NCBI Taxonomy" id="105785"/>
    <lineage>
        <taxon>Eukaryota</taxon>
        <taxon>Metazoa</taxon>
        <taxon>Ecdysozoa</taxon>
        <taxon>Arthropoda</taxon>
        <taxon>Hexapoda</taxon>
        <taxon>Insecta</taxon>
        <taxon>Pterygota</taxon>
        <taxon>Neoptera</taxon>
        <taxon>Polyneoptera</taxon>
        <taxon>Dictyoptera</taxon>
        <taxon>Blattodea</taxon>
        <taxon>Blattoidea</taxon>
        <taxon>Termitoidae</taxon>
        <taxon>Kalotermitidae</taxon>
        <taxon>Cryptotermitinae</taxon>
        <taxon>Cryptotermes</taxon>
    </lineage>
</organism>